<keyword evidence="8" id="KW-0805">Transcription regulation</keyword>
<evidence type="ECO:0000256" key="5">
    <source>
        <dbReference type="ARBA" id="ARBA00022964"/>
    </source>
</evidence>
<keyword evidence="4" id="KW-0156">Chromatin regulator</keyword>
<dbReference type="PROSITE" id="PS51184">
    <property type="entry name" value="JMJC"/>
    <property type="match status" value="1"/>
</dbReference>
<dbReference type="GO" id="GO:0033749">
    <property type="term" value="F:histone H4R3 demethylase activity"/>
    <property type="evidence" value="ECO:0007669"/>
    <property type="project" value="TreeGrafter"/>
</dbReference>
<feature type="domain" description="JmjC" evidence="12">
    <location>
        <begin position="85"/>
        <end position="279"/>
    </location>
</feature>
<reference evidence="13 14" key="1">
    <citation type="submission" date="2015-03" db="EMBL/GenBank/DDBJ databases">
        <title>Draft genome of the nematode, Opisthorchis viverrini.</title>
        <authorList>
            <person name="Mitreva M."/>
        </authorList>
    </citation>
    <scope>NUCLEOTIDE SEQUENCE [LARGE SCALE GENOMIC DNA]</scope>
    <source>
        <strain evidence="13">Khon Kaen</strain>
    </source>
</reference>
<evidence type="ECO:0000256" key="10">
    <source>
        <dbReference type="ARBA" id="ARBA00023242"/>
    </source>
</evidence>
<name>A0A1S8X7P8_OPIVI</name>
<accession>A0A1S8X7P8</accession>
<dbReference type="Gene3D" id="2.60.120.650">
    <property type="entry name" value="Cupin"/>
    <property type="match status" value="2"/>
</dbReference>
<evidence type="ECO:0000313" key="14">
    <source>
        <dbReference type="Proteomes" id="UP000243686"/>
    </source>
</evidence>
<dbReference type="GO" id="GO:0005634">
    <property type="term" value="C:nucleus"/>
    <property type="evidence" value="ECO:0007669"/>
    <property type="project" value="UniProtKB-SubCell"/>
</dbReference>
<keyword evidence="7" id="KW-0408">Iron</keyword>
<keyword evidence="14" id="KW-1185">Reference proteome</keyword>
<dbReference type="SMART" id="SM00558">
    <property type="entry name" value="JmjC"/>
    <property type="match status" value="1"/>
</dbReference>
<dbReference type="GO" id="GO:0046872">
    <property type="term" value="F:metal ion binding"/>
    <property type="evidence" value="ECO:0007669"/>
    <property type="project" value="UniProtKB-KW"/>
</dbReference>
<evidence type="ECO:0000256" key="2">
    <source>
        <dbReference type="ARBA" id="ARBA00004123"/>
    </source>
</evidence>
<dbReference type="Gene3D" id="1.20.1280.270">
    <property type="match status" value="1"/>
</dbReference>
<dbReference type="AlphaFoldDB" id="A0A1S8X7P8"/>
<comment type="similarity">
    <text evidence="11">Belongs to the JMJD6 family.</text>
</comment>
<keyword evidence="5" id="KW-0223">Dioxygenase</keyword>
<proteinExistence type="inferred from homology"/>
<evidence type="ECO:0000259" key="12">
    <source>
        <dbReference type="PROSITE" id="PS51184"/>
    </source>
</evidence>
<keyword evidence="9" id="KW-0804">Transcription</keyword>
<comment type="cofactor">
    <cofactor evidence="1">
        <name>Fe(2+)</name>
        <dbReference type="ChEBI" id="CHEBI:29033"/>
    </cofactor>
</comment>
<organism evidence="13 14">
    <name type="scientific">Opisthorchis viverrini</name>
    <name type="common">Southeast Asian liver fluke</name>
    <dbReference type="NCBI Taxonomy" id="6198"/>
    <lineage>
        <taxon>Eukaryota</taxon>
        <taxon>Metazoa</taxon>
        <taxon>Spiralia</taxon>
        <taxon>Lophotrochozoa</taxon>
        <taxon>Platyhelminthes</taxon>
        <taxon>Trematoda</taxon>
        <taxon>Digenea</taxon>
        <taxon>Opisthorchiida</taxon>
        <taxon>Opisthorchiata</taxon>
        <taxon>Opisthorchiidae</taxon>
        <taxon>Opisthorchis</taxon>
    </lineage>
</organism>
<sequence length="494" mass="56830">MPRSVSKRRYERALRSAKAKARSELNSSPSQWWHYGFDKTFDLSPHCFQDSCPRLDATETSLEQFRDEFEKPSKPVVIVNDQLDWPATKKWTLERLAKKYRNQRFKCGEDDSGNSVKIKMKYFVQYMHDNQDDSPLYIFDANYGEHPKRRKLLDDYVISKFFPEDLFTYGSHRRRPPHRWCLFPPQTPKDLVKPRPNEGGLNKNEAIAWFAYVYPRTRLPDWPQPYEPIELLQRPGETVFIPGGWWHVVLNLTDTIAVTQNFCSSVNFPTVWHKTVRARPRFSKSWLAGLRVHQPHLADMTEKIDVSCPLDNFVVGSSSARTPQCRQKTSAKASRIIRLASTFCPAEQRPRISKRASYDCTDFDFAARLDAVGAATPPVALTITTRTVLNHILASLEWNISATSCFSVNVHESKKKPKAKHGDHIPDVMNPNVIYILNVQDMTVVPELNAGTLSKVLRFLNKQGSPYVSYPLFDAPYQLRHVELRPTAAHDPVV</sequence>
<dbReference type="InterPro" id="IPR050910">
    <property type="entry name" value="JMJD6_ArgDemeth/LysHydrox"/>
</dbReference>
<evidence type="ECO:0000256" key="9">
    <source>
        <dbReference type="ARBA" id="ARBA00023163"/>
    </source>
</evidence>
<gene>
    <name evidence="13" type="ORF">X801_01366</name>
</gene>
<keyword evidence="10" id="KW-0539">Nucleus</keyword>
<evidence type="ECO:0000256" key="11">
    <source>
        <dbReference type="ARBA" id="ARBA00038068"/>
    </source>
</evidence>
<dbReference type="GO" id="GO:0006909">
    <property type="term" value="P:phagocytosis"/>
    <property type="evidence" value="ECO:0007669"/>
    <property type="project" value="TreeGrafter"/>
</dbReference>
<dbReference type="PANTHER" id="PTHR12480">
    <property type="entry name" value="ARGININE DEMETHYLASE AND LYSYL-HYDROXYLASE JMJD"/>
    <property type="match status" value="1"/>
</dbReference>
<evidence type="ECO:0000256" key="3">
    <source>
        <dbReference type="ARBA" id="ARBA00022723"/>
    </source>
</evidence>
<evidence type="ECO:0000256" key="6">
    <source>
        <dbReference type="ARBA" id="ARBA00023002"/>
    </source>
</evidence>
<dbReference type="InterPro" id="IPR003347">
    <property type="entry name" value="JmjC_dom"/>
</dbReference>
<feature type="non-terminal residue" evidence="13">
    <location>
        <position position="494"/>
    </location>
</feature>
<dbReference type="SUPFAM" id="SSF51197">
    <property type="entry name" value="Clavaminate synthase-like"/>
    <property type="match status" value="1"/>
</dbReference>
<evidence type="ECO:0000256" key="8">
    <source>
        <dbReference type="ARBA" id="ARBA00023015"/>
    </source>
</evidence>
<dbReference type="PANTHER" id="PTHR12480:SF32">
    <property type="entry name" value="BIFUNCTIONAL ARGININE DEMETHYLASE AND LYSYL-HYDROXYLASE JMJD6"/>
    <property type="match status" value="1"/>
</dbReference>
<comment type="subcellular location">
    <subcellularLocation>
        <location evidence="2">Nucleus</location>
    </subcellularLocation>
</comment>
<dbReference type="GO" id="GO:0106140">
    <property type="term" value="F:P-TEFb complex binding"/>
    <property type="evidence" value="ECO:0007669"/>
    <property type="project" value="TreeGrafter"/>
</dbReference>
<keyword evidence="6" id="KW-0560">Oxidoreductase</keyword>
<evidence type="ECO:0000256" key="1">
    <source>
        <dbReference type="ARBA" id="ARBA00001954"/>
    </source>
</evidence>
<dbReference type="Proteomes" id="UP000243686">
    <property type="component" value="Unassembled WGS sequence"/>
</dbReference>
<keyword evidence="3" id="KW-0479">Metal-binding</keyword>
<dbReference type="EMBL" id="KV891697">
    <property type="protein sequence ID" value="OON22729.1"/>
    <property type="molecule type" value="Genomic_DNA"/>
</dbReference>
<evidence type="ECO:0000256" key="4">
    <source>
        <dbReference type="ARBA" id="ARBA00022853"/>
    </source>
</evidence>
<dbReference type="Pfam" id="PF02373">
    <property type="entry name" value="JmjC"/>
    <property type="match status" value="1"/>
</dbReference>
<evidence type="ECO:0000313" key="13">
    <source>
        <dbReference type="EMBL" id="OON22729.1"/>
    </source>
</evidence>
<dbReference type="GO" id="GO:0005737">
    <property type="term" value="C:cytoplasm"/>
    <property type="evidence" value="ECO:0007669"/>
    <property type="project" value="TreeGrafter"/>
</dbReference>
<evidence type="ECO:0000256" key="7">
    <source>
        <dbReference type="ARBA" id="ARBA00023004"/>
    </source>
</evidence>
<protein>
    <submittedName>
        <fullName evidence="13">JmjC domain protein</fullName>
    </submittedName>
</protein>